<keyword evidence="3" id="KW-1185">Reference proteome</keyword>
<reference evidence="2 3" key="1">
    <citation type="journal article" date="2018" name="IMA Fungus">
        <title>IMA Genome-F 9: Draft genome sequence of Annulohypoxylon stygium, Aspergillus mulundensis, Berkeleyomyces basicola (syn. Thielaviopsis basicola), Ceratocystis smalleyi, two Cercospora beticola strains, Coleophoma cylindrospora, Fusarium fracticaudum, Phialophora cf. hyalina, and Morchella septimelata.</title>
        <authorList>
            <person name="Wingfield B.D."/>
            <person name="Bills G.F."/>
            <person name="Dong Y."/>
            <person name="Huang W."/>
            <person name="Nel W.J."/>
            <person name="Swalarsk-Parry B.S."/>
            <person name="Vaghefi N."/>
            <person name="Wilken P.M."/>
            <person name="An Z."/>
            <person name="de Beer Z.W."/>
            <person name="De Vos L."/>
            <person name="Chen L."/>
            <person name="Duong T.A."/>
            <person name="Gao Y."/>
            <person name="Hammerbacher A."/>
            <person name="Kikkert J.R."/>
            <person name="Li Y."/>
            <person name="Li H."/>
            <person name="Li K."/>
            <person name="Li Q."/>
            <person name="Liu X."/>
            <person name="Ma X."/>
            <person name="Naidoo K."/>
            <person name="Pethybridge S.J."/>
            <person name="Sun J."/>
            <person name="Steenkamp E.T."/>
            <person name="van der Nest M.A."/>
            <person name="van Wyk S."/>
            <person name="Wingfield M.J."/>
            <person name="Xiong C."/>
            <person name="Yue Q."/>
            <person name="Zhang X."/>
        </authorList>
    </citation>
    <scope>NUCLEOTIDE SEQUENCE [LARGE SCALE GENOMIC DNA]</scope>
    <source>
        <strain evidence="2 3">BP 5553</strain>
    </source>
</reference>
<evidence type="ECO:0000313" key="3">
    <source>
        <dbReference type="Proteomes" id="UP000254866"/>
    </source>
</evidence>
<dbReference type="AlphaFoldDB" id="A0A370TDQ8"/>
<protein>
    <submittedName>
        <fullName evidence="2">Uncharacterized protein</fullName>
    </submittedName>
</protein>
<feature type="coiled-coil region" evidence="1">
    <location>
        <begin position="264"/>
        <end position="298"/>
    </location>
</feature>
<sequence length="546" mass="61526">MAARKWDAYKSLNITGRDSCGMTCVGMNRFGKRCRWDISAASYDKIRVMFDAMEGRPPKEATKSLKELAVLSLCLDFHQNQANKVVDQWQSAVKEAAAGYENRMGLKTKIQVLEENLGKKEANSEELQKIVQELQARVRNQAGLRDRQAEIERLGVQLANEQANLTSVTNQWRTMCQKYEDQEIRTEEYRRAFLESDRKVGNLEEKNAETSRQLAGEKEVLNLATIQYKKDSATSIGVINRLVEESSTRTIEYQQKLSQKIEMIQRTVAERDDLRTEVESLELKLAQLNKLLIEKGQESDRSTTEQMNLARKVGDLTKELDSESKAASKYQSDFLQALTRHNKLLEEAADLRLQLDAERQKSSKLVLELEQAETTRTILSNDKTVAQSQLQRKYQKYEKLTAKVSQLTTDQATLSTKSQALQVELASEHEISAGLHQALGTTKEDLFIIKLALGEAQASLDNYGRDNEELKASAVSAAERETENFALIATLVDQIEFFRSHPFKAFSISIGDTCKRWSKATVGRIGGVGSNKRIIGASDPEVNCPA</sequence>
<dbReference type="STRING" id="2656787.A0A370TDQ8"/>
<name>A0A370TDQ8_9HELO</name>
<comment type="caution">
    <text evidence="2">The sequence shown here is derived from an EMBL/GenBank/DDBJ whole genome shotgun (WGS) entry which is preliminary data.</text>
</comment>
<dbReference type="GeneID" id="43601908"/>
<proteinExistence type="predicted"/>
<keyword evidence="1" id="KW-0175">Coiled coil</keyword>
<feature type="coiled-coil region" evidence="1">
    <location>
        <begin position="103"/>
        <end position="164"/>
    </location>
</feature>
<dbReference type="OrthoDB" id="3433915at2759"/>
<evidence type="ECO:0000313" key="2">
    <source>
        <dbReference type="EMBL" id="RDL32603.1"/>
    </source>
</evidence>
<organism evidence="2 3">
    <name type="scientific">Venustampulla echinocandica</name>
    <dbReference type="NCBI Taxonomy" id="2656787"/>
    <lineage>
        <taxon>Eukaryota</taxon>
        <taxon>Fungi</taxon>
        <taxon>Dikarya</taxon>
        <taxon>Ascomycota</taxon>
        <taxon>Pezizomycotina</taxon>
        <taxon>Leotiomycetes</taxon>
        <taxon>Helotiales</taxon>
        <taxon>Pleuroascaceae</taxon>
        <taxon>Venustampulla</taxon>
    </lineage>
</organism>
<dbReference type="RefSeq" id="XP_031866325.1">
    <property type="nucleotide sequence ID" value="XM_032017682.1"/>
</dbReference>
<dbReference type="Proteomes" id="UP000254866">
    <property type="component" value="Unassembled WGS sequence"/>
</dbReference>
<evidence type="ECO:0000256" key="1">
    <source>
        <dbReference type="SAM" id="Coils"/>
    </source>
</evidence>
<feature type="coiled-coil region" evidence="1">
    <location>
        <begin position="341"/>
        <end position="410"/>
    </location>
</feature>
<dbReference type="EMBL" id="NPIC01000010">
    <property type="protein sequence ID" value="RDL32603.1"/>
    <property type="molecule type" value="Genomic_DNA"/>
</dbReference>
<gene>
    <name evidence="2" type="ORF">BP5553_09059</name>
</gene>
<accession>A0A370TDQ8</accession>